<dbReference type="PANTHER" id="PTHR43400:SF10">
    <property type="entry name" value="3-OXOSTEROID 1-DEHYDROGENASE"/>
    <property type="match status" value="1"/>
</dbReference>
<sequence length="599" mass="63386">MHAVSELHPDDTRPAAETAHCDVLVAGSGAAGLMAALTAAHAGLSVIVAEKAARIGGTSARSGGWLWIPGNPQSRRAGHGGTSEEWHAYLRDVLGTLYHAPGVSDRLERYLDQAPAMLDFLEQETGVCFEPGSQSPDFHGESPWAAAGWRSVVASPFDGRQLGPFRHQIADPIPEMTLLGLDLSPGRDLNAFLAATRSLPALVYSLRRLLQFGLDIVLHGRSTQYRNGHALVAALAAECRKRGVRFMCSSPLRTLVRDGSRIAGGMVQGASGAIAITARHAVILATGGFPHDPQRQGALFAHVRAGTAHCSAAAPTCTGDGLTLGETMGGIVDTSLAEPAAWAPVSRVPGRDGHMRPFPHLLERAKPGVIAVAHDGRRFVNEALPYHDVMRALFAVTGPGAPCEAWLVCDHPFIARYGLGAVKPFPFPRGGWLRNGYLKRGRTLDALACACGIDATGLVETVKRYNDDAARGCDTLFHRGSTPYQRALGDAMHRPNPCVAPIGRAPFYAVRIVPGSLGTFAGLKTGPSAEILDTDGRPVPGLYAVGNDMAGIMRGAYPSGGITLGPAMTFGWLAARRIAALADHTDTPSTTKETRHETL</sequence>
<dbReference type="InterPro" id="IPR003953">
    <property type="entry name" value="FAD-dep_OxRdtase_2_FAD-bd"/>
</dbReference>
<dbReference type="InterPro" id="IPR036188">
    <property type="entry name" value="FAD/NAD-bd_sf"/>
</dbReference>
<dbReference type="Gene3D" id="3.50.50.60">
    <property type="entry name" value="FAD/NAD(P)-binding domain"/>
    <property type="match status" value="2"/>
</dbReference>
<evidence type="ECO:0000256" key="2">
    <source>
        <dbReference type="ARBA" id="ARBA00022630"/>
    </source>
</evidence>
<evidence type="ECO:0000313" key="6">
    <source>
        <dbReference type="EMBL" id="MBB2187040.1"/>
    </source>
</evidence>
<comment type="cofactor">
    <cofactor evidence="1">
        <name>FAD</name>
        <dbReference type="ChEBI" id="CHEBI:57692"/>
    </cofactor>
</comment>
<reference evidence="7 8" key="1">
    <citation type="submission" date="2018-07" db="EMBL/GenBank/DDBJ databases">
        <title>Genomic Encyclopedia of Type Strains, Phase IV (KMG-IV): sequencing the most valuable type-strain genomes for metagenomic binning, comparative biology and taxonomic classification.</title>
        <authorList>
            <person name="Goeker M."/>
        </authorList>
    </citation>
    <scope>NUCLEOTIDE SEQUENCE [LARGE SCALE GENOMIC DNA]</scope>
    <source>
        <strain evidence="7 8">DSM 5603</strain>
    </source>
</reference>
<dbReference type="GO" id="GO:0016491">
    <property type="term" value="F:oxidoreductase activity"/>
    <property type="evidence" value="ECO:0007669"/>
    <property type="project" value="UniProtKB-KW"/>
</dbReference>
<keyword evidence="3" id="KW-0274">FAD</keyword>
<feature type="domain" description="FAD-dependent oxidoreductase 2 FAD-binding" evidence="5">
    <location>
        <begin position="22"/>
        <end position="564"/>
    </location>
</feature>
<dbReference type="OrthoDB" id="3178130at2"/>
<keyword evidence="2" id="KW-0285">Flavoprotein</keyword>
<proteinExistence type="predicted"/>
<name>A0A370G340_GLULI</name>
<dbReference type="RefSeq" id="WP_114727936.1">
    <property type="nucleotide sequence ID" value="NZ_BJMI01000022.1"/>
</dbReference>
<evidence type="ECO:0000256" key="3">
    <source>
        <dbReference type="ARBA" id="ARBA00022827"/>
    </source>
</evidence>
<dbReference type="Pfam" id="PF00890">
    <property type="entry name" value="FAD_binding_2"/>
    <property type="match status" value="1"/>
</dbReference>
<protein>
    <submittedName>
        <fullName evidence="6">FAD-dependent oxidoreductase</fullName>
    </submittedName>
    <submittedName>
        <fullName evidence="7">Succinate dehydrogenase/fumarate reductase flavoprotein subunit</fullName>
    </submittedName>
</protein>
<accession>A0A370G340</accession>
<evidence type="ECO:0000313" key="7">
    <source>
        <dbReference type="EMBL" id="RDI37014.1"/>
    </source>
</evidence>
<dbReference type="InterPro" id="IPR050315">
    <property type="entry name" value="FAD-oxidoreductase_2"/>
</dbReference>
<dbReference type="SUPFAM" id="SSF56425">
    <property type="entry name" value="Succinate dehydrogenase/fumarate reductase flavoprotein, catalytic domain"/>
    <property type="match status" value="1"/>
</dbReference>
<keyword evidence="8" id="KW-1185">Reference proteome</keyword>
<dbReference type="Proteomes" id="UP000254958">
    <property type="component" value="Unassembled WGS sequence"/>
</dbReference>
<dbReference type="Gene3D" id="3.90.700.10">
    <property type="entry name" value="Succinate dehydrogenase/fumarate reductase flavoprotein, catalytic domain"/>
    <property type="match status" value="1"/>
</dbReference>
<evidence type="ECO:0000313" key="8">
    <source>
        <dbReference type="Proteomes" id="UP000254958"/>
    </source>
</evidence>
<gene>
    <name evidence="7" type="ORF">C7453_10760</name>
    <name evidence="6" type="ORF">HLH32_11720</name>
</gene>
<organism evidence="7 8">
    <name type="scientific">Gluconacetobacter liquefaciens</name>
    <name type="common">Acetobacter liquefaciens</name>
    <dbReference type="NCBI Taxonomy" id="89584"/>
    <lineage>
        <taxon>Bacteria</taxon>
        <taxon>Pseudomonadati</taxon>
        <taxon>Pseudomonadota</taxon>
        <taxon>Alphaproteobacteria</taxon>
        <taxon>Acetobacterales</taxon>
        <taxon>Acetobacteraceae</taxon>
        <taxon>Gluconacetobacter</taxon>
    </lineage>
</organism>
<evidence type="ECO:0000256" key="4">
    <source>
        <dbReference type="ARBA" id="ARBA00023002"/>
    </source>
</evidence>
<dbReference type="PANTHER" id="PTHR43400">
    <property type="entry name" value="FUMARATE REDUCTASE"/>
    <property type="match status" value="1"/>
</dbReference>
<dbReference type="EMBL" id="JABEQI010000006">
    <property type="protein sequence ID" value="MBB2187040.1"/>
    <property type="molecule type" value="Genomic_DNA"/>
</dbReference>
<keyword evidence="4" id="KW-0560">Oxidoreductase</keyword>
<comment type="caution">
    <text evidence="7">The sequence shown here is derived from an EMBL/GenBank/DDBJ whole genome shotgun (WGS) entry which is preliminary data.</text>
</comment>
<evidence type="ECO:0000259" key="5">
    <source>
        <dbReference type="Pfam" id="PF00890"/>
    </source>
</evidence>
<dbReference type="GO" id="GO:0008202">
    <property type="term" value="P:steroid metabolic process"/>
    <property type="evidence" value="ECO:0007669"/>
    <property type="project" value="UniProtKB-ARBA"/>
</dbReference>
<evidence type="ECO:0000313" key="9">
    <source>
        <dbReference type="Proteomes" id="UP000562982"/>
    </source>
</evidence>
<dbReference type="SUPFAM" id="SSF51905">
    <property type="entry name" value="FAD/NAD(P)-binding domain"/>
    <property type="match status" value="1"/>
</dbReference>
<evidence type="ECO:0000256" key="1">
    <source>
        <dbReference type="ARBA" id="ARBA00001974"/>
    </source>
</evidence>
<dbReference type="Proteomes" id="UP000562982">
    <property type="component" value="Unassembled WGS sequence"/>
</dbReference>
<dbReference type="EMBL" id="QQAW01000007">
    <property type="protein sequence ID" value="RDI37014.1"/>
    <property type="molecule type" value="Genomic_DNA"/>
</dbReference>
<dbReference type="AlphaFoldDB" id="A0A370G340"/>
<dbReference type="PRINTS" id="PR00411">
    <property type="entry name" value="PNDRDTASEI"/>
</dbReference>
<reference evidence="6 9" key="2">
    <citation type="submission" date="2020-04" db="EMBL/GenBank/DDBJ databases">
        <title>Description of novel Gluconacetobacter.</title>
        <authorList>
            <person name="Sombolestani A."/>
        </authorList>
    </citation>
    <scope>NUCLEOTIDE SEQUENCE [LARGE SCALE GENOMIC DNA]</scope>
    <source>
        <strain evidence="6 9">LMG 1382</strain>
    </source>
</reference>
<dbReference type="InterPro" id="IPR027477">
    <property type="entry name" value="Succ_DH/fumarate_Rdtase_cat_sf"/>
</dbReference>